<evidence type="ECO:0000313" key="3">
    <source>
        <dbReference type="Proteomes" id="UP000189475"/>
    </source>
</evidence>
<proteinExistence type="predicted"/>
<reference evidence="2 3" key="1">
    <citation type="submission" date="2017-02" db="EMBL/GenBank/DDBJ databases">
        <authorList>
            <person name="Peterson S.W."/>
        </authorList>
    </citation>
    <scope>NUCLEOTIDE SEQUENCE [LARGE SCALE GENOMIC DNA]</scope>
    <source>
        <strain evidence="2 3">CECT 9027</strain>
    </source>
</reference>
<dbReference type="PIRSF" id="PIRSF011443">
    <property type="entry name" value="YgjV"/>
    <property type="match status" value="1"/>
</dbReference>
<sequence>MTVYEWAQLLGFISFALGISTFYQKNDGRLKLVMLLFNLNHLIHFALLGSMVSALSTGLSACRTASSIYTSSKWVAAGFVMIGLVLGGFNAEHWYDLWSISGMTIGTIAIFTLQGIAMRVAFLLGAICWLINNIIVGSIGGTLLEATLLSINCLTIFRLFREKKKTLPRQAL</sequence>
<protein>
    <submittedName>
        <fullName evidence="2">Inner membrane protein YgjV</fullName>
    </submittedName>
</protein>
<keyword evidence="1" id="KW-0472">Membrane</keyword>
<evidence type="ECO:0000256" key="1">
    <source>
        <dbReference type="SAM" id="Phobius"/>
    </source>
</evidence>
<gene>
    <name evidence="2" type="primary">ygjV</name>
    <name evidence="2" type="ORF">VPAL9027_02251</name>
</gene>
<dbReference type="AlphaFoldDB" id="A0A1R4B5S5"/>
<dbReference type="Pfam" id="PF10688">
    <property type="entry name" value="Imp-YgjV"/>
    <property type="match status" value="1"/>
</dbReference>
<dbReference type="STRING" id="1918946.VPAL9027_02251"/>
<feature type="transmembrane region" description="Helical" evidence="1">
    <location>
        <begin position="6"/>
        <end position="23"/>
    </location>
</feature>
<feature type="transmembrane region" description="Helical" evidence="1">
    <location>
        <begin position="35"/>
        <end position="54"/>
    </location>
</feature>
<keyword evidence="1" id="KW-0812">Transmembrane</keyword>
<feature type="transmembrane region" description="Helical" evidence="1">
    <location>
        <begin position="74"/>
        <end position="91"/>
    </location>
</feature>
<dbReference type="InterPro" id="IPR019629">
    <property type="entry name" value="Uncharacterised_HI1736/YgjV"/>
</dbReference>
<dbReference type="Proteomes" id="UP000189475">
    <property type="component" value="Unassembled WGS sequence"/>
</dbReference>
<organism evidence="2 3">
    <name type="scientific">Vibrio palustris</name>
    <dbReference type="NCBI Taxonomy" id="1918946"/>
    <lineage>
        <taxon>Bacteria</taxon>
        <taxon>Pseudomonadati</taxon>
        <taxon>Pseudomonadota</taxon>
        <taxon>Gammaproteobacteria</taxon>
        <taxon>Vibrionales</taxon>
        <taxon>Vibrionaceae</taxon>
        <taxon>Vibrio</taxon>
    </lineage>
</organism>
<keyword evidence="1" id="KW-1133">Transmembrane helix</keyword>
<accession>A0A1R4B5S5</accession>
<feature type="transmembrane region" description="Helical" evidence="1">
    <location>
        <begin position="103"/>
        <end position="132"/>
    </location>
</feature>
<evidence type="ECO:0000313" key="2">
    <source>
        <dbReference type="EMBL" id="SJL84269.1"/>
    </source>
</evidence>
<keyword evidence="3" id="KW-1185">Reference proteome</keyword>
<feature type="transmembrane region" description="Helical" evidence="1">
    <location>
        <begin position="138"/>
        <end position="160"/>
    </location>
</feature>
<name>A0A1R4B5S5_9VIBR</name>
<dbReference type="InterPro" id="IPR026267">
    <property type="entry name" value="YgjV"/>
</dbReference>
<dbReference type="EMBL" id="FUFT01000005">
    <property type="protein sequence ID" value="SJL84269.1"/>
    <property type="molecule type" value="Genomic_DNA"/>
</dbReference>